<feature type="region of interest" description="Disordered" evidence="1">
    <location>
        <begin position="119"/>
        <end position="141"/>
    </location>
</feature>
<proteinExistence type="predicted"/>
<feature type="compositionally biased region" description="Polar residues" evidence="1">
    <location>
        <begin position="1"/>
        <end position="10"/>
    </location>
</feature>
<dbReference type="STRING" id="551991.SAMN05192529_11190"/>
<sequence>MQDLKNNTHPSDGKDTNRLDQDFRRLLSDAELTPDAELLDQIMDRLASEQPVLKQEVTEIKTQTAPDMFSKVSKVRQLRKRFSYAAAIVGILVVLSIGIKELTRPDSVVITASTADSGLASTKPDKAADATAPTAVSVQGGNTSKTENGLVAAKAAGLKATENLKNADRTVKAAADLQGNNRNINNDNAVAKAVSPLHQASRSKQGGDPAVSAKAAGLAKINPSTATSLKAGVENKALAIADANSAKTVTALKGIATSQPAKVAHGDAAATALAVNASGTAEPVISDNNRQVTGQSEHTALTDQAAVTRNNEVALTTATETDRAAERSTGKRRNRGILKGFVDKLATTAQAISEEVVSQDEDKTVINVGVFAITTYK</sequence>
<dbReference type="AlphaFoldDB" id="A0A1H3ZMB2"/>
<dbReference type="Proteomes" id="UP000199041">
    <property type="component" value="Unassembled WGS sequence"/>
</dbReference>
<keyword evidence="4" id="KW-1185">Reference proteome</keyword>
<dbReference type="RefSeq" id="WP_091398013.1">
    <property type="nucleotide sequence ID" value="NZ_FNQY01000011.1"/>
</dbReference>
<evidence type="ECO:0000313" key="3">
    <source>
        <dbReference type="EMBL" id="SEA24342.1"/>
    </source>
</evidence>
<dbReference type="OrthoDB" id="10021518at2"/>
<keyword evidence="2" id="KW-0812">Transmembrane</keyword>
<evidence type="ECO:0000256" key="1">
    <source>
        <dbReference type="SAM" id="MobiDB-lite"/>
    </source>
</evidence>
<protein>
    <submittedName>
        <fullName evidence="3">Uncharacterized protein</fullName>
    </submittedName>
</protein>
<evidence type="ECO:0000256" key="2">
    <source>
        <dbReference type="SAM" id="Phobius"/>
    </source>
</evidence>
<gene>
    <name evidence="3" type="ORF">SAMN05192529_11190</name>
</gene>
<organism evidence="3 4">
    <name type="scientific">Arachidicoccus rhizosphaerae</name>
    <dbReference type="NCBI Taxonomy" id="551991"/>
    <lineage>
        <taxon>Bacteria</taxon>
        <taxon>Pseudomonadati</taxon>
        <taxon>Bacteroidota</taxon>
        <taxon>Chitinophagia</taxon>
        <taxon>Chitinophagales</taxon>
        <taxon>Chitinophagaceae</taxon>
        <taxon>Arachidicoccus</taxon>
    </lineage>
</organism>
<reference evidence="3 4" key="1">
    <citation type="submission" date="2016-10" db="EMBL/GenBank/DDBJ databases">
        <authorList>
            <person name="de Groot N.N."/>
        </authorList>
    </citation>
    <scope>NUCLEOTIDE SEQUENCE [LARGE SCALE GENOMIC DNA]</scope>
    <source>
        <strain evidence="3 4">Vu-144</strain>
    </source>
</reference>
<feature type="transmembrane region" description="Helical" evidence="2">
    <location>
        <begin position="82"/>
        <end position="99"/>
    </location>
</feature>
<feature type="region of interest" description="Disordered" evidence="1">
    <location>
        <begin position="1"/>
        <end position="20"/>
    </location>
</feature>
<accession>A0A1H3ZMB2</accession>
<keyword evidence="2" id="KW-0472">Membrane</keyword>
<keyword evidence="2" id="KW-1133">Transmembrane helix</keyword>
<feature type="compositionally biased region" description="Low complexity" evidence="1">
    <location>
        <begin position="129"/>
        <end position="138"/>
    </location>
</feature>
<feature type="compositionally biased region" description="Basic and acidic residues" evidence="1">
    <location>
        <begin position="11"/>
        <end position="20"/>
    </location>
</feature>
<evidence type="ECO:0000313" key="4">
    <source>
        <dbReference type="Proteomes" id="UP000199041"/>
    </source>
</evidence>
<dbReference type="EMBL" id="FNQY01000011">
    <property type="protein sequence ID" value="SEA24342.1"/>
    <property type="molecule type" value="Genomic_DNA"/>
</dbReference>
<name>A0A1H3ZMB2_9BACT</name>